<dbReference type="HAMAP" id="MF_00197">
    <property type="entry name" value="DAP_epimerase"/>
    <property type="match status" value="1"/>
</dbReference>
<feature type="binding site" evidence="9">
    <location>
        <position position="68"/>
    </location>
    <ligand>
        <name>substrate</name>
    </ligand>
</feature>
<comment type="catalytic activity">
    <reaction evidence="8 9">
        <text>(2S,6S)-2,6-diaminopimelate = meso-2,6-diaminopimelate</text>
        <dbReference type="Rhea" id="RHEA:15393"/>
        <dbReference type="ChEBI" id="CHEBI:57609"/>
        <dbReference type="ChEBI" id="CHEBI:57791"/>
        <dbReference type="EC" id="5.1.1.7"/>
    </reaction>
</comment>
<feature type="binding site" evidence="9">
    <location>
        <begin position="218"/>
        <end position="219"/>
    </location>
    <ligand>
        <name>substrate</name>
    </ligand>
</feature>
<evidence type="ECO:0000256" key="3">
    <source>
        <dbReference type="ARBA" id="ARBA00013080"/>
    </source>
</evidence>
<dbReference type="PANTHER" id="PTHR31689:SF0">
    <property type="entry name" value="DIAMINOPIMELATE EPIMERASE"/>
    <property type="match status" value="1"/>
</dbReference>
<comment type="caution">
    <text evidence="9">Lacks conserved residue(s) required for the propagation of feature annotation.</text>
</comment>
<proteinExistence type="inferred from homology"/>
<keyword evidence="4 9" id="KW-0963">Cytoplasm</keyword>
<feature type="binding site" evidence="9">
    <location>
        <begin position="228"/>
        <end position="229"/>
    </location>
    <ligand>
        <name>substrate</name>
    </ligand>
</feature>
<evidence type="ECO:0000256" key="4">
    <source>
        <dbReference type="ARBA" id="ARBA00022490"/>
    </source>
</evidence>
<reference evidence="11 12" key="1">
    <citation type="submission" date="2015-08" db="EMBL/GenBank/DDBJ databases">
        <authorList>
            <person name="Babu N.S."/>
            <person name="Beckwith C.J."/>
            <person name="Beseler K.G."/>
            <person name="Brison A."/>
            <person name="Carone J.V."/>
            <person name="Caskin T.P."/>
            <person name="Diamond M."/>
            <person name="Durham M.E."/>
            <person name="Foxe J.M."/>
            <person name="Go M."/>
            <person name="Henderson B.A."/>
            <person name="Jones I.B."/>
            <person name="McGettigan J.A."/>
            <person name="Micheletti S.J."/>
            <person name="Nasrallah M.E."/>
            <person name="Ortiz D."/>
            <person name="Piller C.R."/>
            <person name="Privatt S.R."/>
            <person name="Schneider S.L."/>
            <person name="Sharp S."/>
            <person name="Smith T.C."/>
            <person name="Stanton J.D."/>
            <person name="Ullery H.E."/>
            <person name="Wilson R.J."/>
            <person name="Serrano M.G."/>
            <person name="Buck G."/>
            <person name="Lee V."/>
            <person name="Wang Y."/>
            <person name="Carvalho R."/>
            <person name="Voegtly L."/>
            <person name="Shi R."/>
            <person name="Duckworth R."/>
            <person name="Johnson A."/>
            <person name="Loviza R."/>
            <person name="Walstead R."/>
            <person name="Shah Z."/>
            <person name="Kiflezghi M."/>
            <person name="Wade K."/>
            <person name="Ball S.L."/>
            <person name="Bradley K.W."/>
            <person name="Asai D.J."/>
            <person name="Bowman C.A."/>
            <person name="Russell D.A."/>
            <person name="Pope W.H."/>
            <person name="Jacobs-Sera D."/>
            <person name="Hendrix R.W."/>
            <person name="Hatfull G.F."/>
        </authorList>
    </citation>
    <scope>NUCLEOTIDE SEQUENCE [LARGE SCALE GENOMIC DNA]</scope>
    <source>
        <strain evidence="11 12">DSM 27710</strain>
    </source>
</reference>
<dbReference type="Gene3D" id="3.10.310.10">
    <property type="entry name" value="Diaminopimelate Epimerase, Chain A, domain 1"/>
    <property type="match status" value="2"/>
</dbReference>
<dbReference type="RefSeq" id="WP_050725762.1">
    <property type="nucleotide sequence ID" value="NZ_CP012332.1"/>
</dbReference>
<dbReference type="NCBIfam" id="TIGR00652">
    <property type="entry name" value="DapF"/>
    <property type="match status" value="1"/>
</dbReference>
<feature type="active site" evidence="10">
    <location>
        <position position="77"/>
    </location>
</feature>
<dbReference type="PATRIC" id="fig|1391653.3.peg.1932"/>
<keyword evidence="6 9" id="KW-0457">Lysine biosynthesis</keyword>
<feature type="site" description="Could be important to modulate the pK values of the two catalytic cysteine residues" evidence="9">
    <location>
        <position position="218"/>
    </location>
</feature>
<evidence type="ECO:0000256" key="1">
    <source>
        <dbReference type="ARBA" id="ARBA00005196"/>
    </source>
</evidence>
<dbReference type="PANTHER" id="PTHR31689">
    <property type="entry name" value="DIAMINOPIMELATE EPIMERASE, CHLOROPLASTIC"/>
    <property type="match status" value="1"/>
</dbReference>
<dbReference type="OrthoDB" id="9805408at2"/>
<sequence length="283" mass="30523">MNRSTFEFVKLQGLGNDYVFIDCLDRPLPPDPSDLARRVSDRHFGVGSDGLIAVLPGERASLRMRMWNADGSEGEMCGNGLRGFAKYVFERGYVGDHAFDVETKAGVLRPEVLVEDGRVARVRVDMGRPRFERGSLPMAGAPDAPCIDETLSLGGAEVQVTCVSMGNPHCILFVDDVATAPVTTLGPAIEIDPTFPRRVNVSFVAARGPRELHMRVWERGSGETLACGTGACAAAVAAALTGRAERSVVVHLPGGPLEIEWSDHVLMTGPTVEVFRGVFFDPK</sequence>
<dbReference type="UniPathway" id="UPA00034">
    <property type="reaction ID" value="UER00025"/>
</dbReference>
<dbReference type="GO" id="GO:0005829">
    <property type="term" value="C:cytosol"/>
    <property type="evidence" value="ECO:0007669"/>
    <property type="project" value="TreeGrafter"/>
</dbReference>
<dbReference type="InterPro" id="IPR018510">
    <property type="entry name" value="DAP_epimerase_AS"/>
</dbReference>
<evidence type="ECO:0000256" key="5">
    <source>
        <dbReference type="ARBA" id="ARBA00022605"/>
    </source>
</evidence>
<comment type="pathway">
    <text evidence="1 9">Amino-acid biosynthesis; L-lysine biosynthesis via DAP pathway; DL-2,6-diaminopimelate from LL-2,6-diaminopimelate: step 1/1.</text>
</comment>
<dbReference type="GO" id="GO:0009089">
    <property type="term" value="P:lysine biosynthetic process via diaminopimelate"/>
    <property type="evidence" value="ECO:0007669"/>
    <property type="project" value="UniProtKB-UniRule"/>
</dbReference>
<evidence type="ECO:0000256" key="10">
    <source>
        <dbReference type="PROSITE-ProRule" id="PRU10125"/>
    </source>
</evidence>
<dbReference type="AlphaFoldDB" id="A0A0K1PD80"/>
<dbReference type="PROSITE" id="PS01326">
    <property type="entry name" value="DAP_EPIMERASE"/>
    <property type="match status" value="1"/>
</dbReference>
<comment type="similarity">
    <text evidence="2 9">Belongs to the diaminopimelate epimerase family.</text>
</comment>
<name>A0A0K1PD80_9BACT</name>
<comment type="subcellular location">
    <subcellularLocation>
        <location evidence="9">Cytoplasm</location>
    </subcellularLocation>
</comment>
<dbReference type="KEGG" id="vin:AKJ08_1844"/>
<accession>A0A0K1PD80</accession>
<feature type="binding site" evidence="9">
    <location>
        <position position="200"/>
    </location>
    <ligand>
        <name>substrate</name>
    </ligand>
</feature>
<dbReference type="GO" id="GO:0008837">
    <property type="term" value="F:diaminopimelate epimerase activity"/>
    <property type="evidence" value="ECO:0007669"/>
    <property type="project" value="UniProtKB-UniRule"/>
</dbReference>
<evidence type="ECO:0000256" key="8">
    <source>
        <dbReference type="ARBA" id="ARBA00051712"/>
    </source>
</evidence>
<feature type="active site" description="Proton acceptor" evidence="9">
    <location>
        <position position="227"/>
    </location>
</feature>
<evidence type="ECO:0000313" key="12">
    <source>
        <dbReference type="Proteomes" id="UP000055590"/>
    </source>
</evidence>
<gene>
    <name evidence="9" type="primary">dapF</name>
    <name evidence="11" type="ORF">AKJ08_1844</name>
</gene>
<comment type="subunit">
    <text evidence="9">Homodimer.</text>
</comment>
<dbReference type="Pfam" id="PF01678">
    <property type="entry name" value="DAP_epimerase"/>
    <property type="match status" value="2"/>
</dbReference>
<evidence type="ECO:0000256" key="2">
    <source>
        <dbReference type="ARBA" id="ARBA00010219"/>
    </source>
</evidence>
<keyword evidence="12" id="KW-1185">Reference proteome</keyword>
<feature type="binding site" evidence="9">
    <location>
        <position position="167"/>
    </location>
    <ligand>
        <name>substrate</name>
    </ligand>
</feature>
<feature type="active site" description="Proton donor" evidence="9">
    <location>
        <position position="77"/>
    </location>
</feature>
<evidence type="ECO:0000256" key="6">
    <source>
        <dbReference type="ARBA" id="ARBA00023154"/>
    </source>
</evidence>
<evidence type="ECO:0000313" key="11">
    <source>
        <dbReference type="EMBL" id="AKU91457.1"/>
    </source>
</evidence>
<keyword evidence="5 9" id="KW-0028">Amino-acid biosynthesis</keyword>
<evidence type="ECO:0000256" key="7">
    <source>
        <dbReference type="ARBA" id="ARBA00023235"/>
    </source>
</evidence>
<dbReference type="STRING" id="1391653.AKJ08_1844"/>
<protein>
    <recommendedName>
        <fullName evidence="3 9">Diaminopimelate epimerase</fullName>
        <shortName evidence="9">DAP epimerase</shortName>
        <ecNumber evidence="3 9">5.1.1.7</ecNumber>
    </recommendedName>
    <alternativeName>
        <fullName evidence="9">PLP-independent amino acid racemase</fullName>
    </alternativeName>
</protein>
<dbReference type="EC" id="5.1.1.7" evidence="3 9"/>
<dbReference type="SUPFAM" id="SSF54506">
    <property type="entry name" value="Diaminopimelate epimerase-like"/>
    <property type="match status" value="2"/>
</dbReference>
<feature type="site" description="Could be important to modulate the pK values of the two catalytic cysteine residues" evidence="9">
    <location>
        <position position="169"/>
    </location>
</feature>
<dbReference type="Proteomes" id="UP000055590">
    <property type="component" value="Chromosome"/>
</dbReference>
<evidence type="ECO:0000256" key="9">
    <source>
        <dbReference type="HAMAP-Rule" id="MF_00197"/>
    </source>
</evidence>
<feature type="binding site" evidence="9">
    <location>
        <begin position="78"/>
        <end position="79"/>
    </location>
    <ligand>
        <name>substrate</name>
    </ligand>
</feature>
<organism evidence="11 12">
    <name type="scientific">Vulgatibacter incomptus</name>
    <dbReference type="NCBI Taxonomy" id="1391653"/>
    <lineage>
        <taxon>Bacteria</taxon>
        <taxon>Pseudomonadati</taxon>
        <taxon>Myxococcota</taxon>
        <taxon>Myxococcia</taxon>
        <taxon>Myxococcales</taxon>
        <taxon>Cystobacterineae</taxon>
        <taxon>Vulgatibacteraceae</taxon>
        <taxon>Vulgatibacter</taxon>
    </lineage>
</organism>
<keyword evidence="7 9" id="KW-0413">Isomerase</keyword>
<dbReference type="FunFam" id="3.10.310.10:FF:000004">
    <property type="entry name" value="Diaminopimelate epimerase"/>
    <property type="match status" value="1"/>
</dbReference>
<dbReference type="EMBL" id="CP012332">
    <property type="protein sequence ID" value="AKU91457.1"/>
    <property type="molecule type" value="Genomic_DNA"/>
</dbReference>
<dbReference type="InterPro" id="IPR001653">
    <property type="entry name" value="DAP_epimerase_DapF"/>
</dbReference>
<comment type="function">
    <text evidence="9">Catalyzes the stereoinversion of LL-2,6-diaminopimelate (L,L-DAP) to meso-diaminopimelate (meso-DAP), a precursor of L-lysine and an essential component of the bacterial peptidoglycan.</text>
</comment>
<feature type="binding site" evidence="9">
    <location>
        <position position="16"/>
    </location>
    <ligand>
        <name>substrate</name>
    </ligand>
</feature>